<proteinExistence type="predicted"/>
<keyword evidence="2" id="KW-1185">Reference proteome</keyword>
<name>A0AA37TFN3_9HYPH</name>
<reference evidence="2" key="1">
    <citation type="journal article" date="2019" name="Int. J. Syst. Evol. Microbiol.">
        <title>The Global Catalogue of Microorganisms (GCM) 10K type strain sequencing project: providing services to taxonomists for standard genome sequencing and annotation.</title>
        <authorList>
            <consortium name="The Broad Institute Genomics Platform"/>
            <consortium name="The Broad Institute Genome Sequencing Center for Infectious Disease"/>
            <person name="Wu L."/>
            <person name="Ma J."/>
        </authorList>
    </citation>
    <scope>NUCLEOTIDE SEQUENCE [LARGE SCALE GENOMIC DNA]</scope>
    <source>
        <strain evidence="2">NBRC 103632</strain>
    </source>
</reference>
<evidence type="ECO:0008006" key="3">
    <source>
        <dbReference type="Google" id="ProtNLM"/>
    </source>
</evidence>
<dbReference type="Proteomes" id="UP001157440">
    <property type="component" value="Unassembled WGS sequence"/>
</dbReference>
<evidence type="ECO:0000313" key="1">
    <source>
        <dbReference type="EMBL" id="GLS70028.1"/>
    </source>
</evidence>
<accession>A0AA37TFN3</accession>
<protein>
    <recommendedName>
        <fullName evidence="3">PilZ domain-containing protein</fullName>
    </recommendedName>
</protein>
<gene>
    <name evidence="1" type="ORF">GCM10007890_20410</name>
</gene>
<dbReference type="EMBL" id="BSPL01000013">
    <property type="protein sequence ID" value="GLS70028.1"/>
    <property type="molecule type" value="Genomic_DNA"/>
</dbReference>
<evidence type="ECO:0000313" key="2">
    <source>
        <dbReference type="Proteomes" id="UP001157440"/>
    </source>
</evidence>
<comment type="caution">
    <text evidence="1">The sequence shown here is derived from an EMBL/GenBank/DDBJ whole genome shotgun (WGS) entry which is preliminary data.</text>
</comment>
<organism evidence="1 2">
    <name type="scientific">Methylobacterium tardum</name>
    <dbReference type="NCBI Taxonomy" id="374432"/>
    <lineage>
        <taxon>Bacteria</taxon>
        <taxon>Pseudomonadati</taxon>
        <taxon>Pseudomonadota</taxon>
        <taxon>Alphaproteobacteria</taxon>
        <taxon>Hyphomicrobiales</taxon>
        <taxon>Methylobacteriaceae</taxon>
        <taxon>Methylobacterium</taxon>
    </lineage>
</organism>
<dbReference type="RefSeq" id="WP_192711157.1">
    <property type="nucleotide sequence ID" value="NZ_BPQZ01000017.1"/>
</dbReference>
<dbReference type="SUPFAM" id="SSF141371">
    <property type="entry name" value="PilZ domain-like"/>
    <property type="match status" value="1"/>
</dbReference>
<sequence>MSSEKRLSGRTECFSAGHIVAEGHGRRLRCLVWNMSDTGALVEAGEDDAVPETFTLVTAIDQGSRRCAVVRRTGARFGVVFTDAEAAS</sequence>
<dbReference type="AlphaFoldDB" id="A0AA37TFN3"/>